<evidence type="ECO:0000313" key="3">
    <source>
        <dbReference type="Proteomes" id="UP000646827"/>
    </source>
</evidence>
<dbReference type="OrthoDB" id="79452at2759"/>
<name>A0A8H7S381_9FUNG</name>
<accession>A0A8H7S381</accession>
<sequence length="398" mass="44848">MSAENLSIIFAPTCVRLDGVGQLLSNSSSSSMEKVKSSPMQKPVKMFRTLSLRKTNRTLVPPRPSASQATLSCDKISPHSFGNRLKPLFSSMQNSNRSQQQLQQQQRPIPKYEPRDLLQLSLVKESGRWNKFFQFMIENAPKFNYTRHYSPASSLEDQQMAIYNGNDNGMDTILVSTEDETDSNHSLTSPKVRRIKDIFGSMLSMFPDIAQDLNISMSPTTSPTSRTHHNSSARTPPIRPSILNEPEPNVLSSPSSGSSFNKRQQKPHHTALLPPPAAATVSRKRNSSDTWTPPMASLRRTMTADTSSGNNNDDEDLESPTRFIGTKYEAIWQHWKEREDEERYIPTLELKTNLNSLRSKGDWLKSLSQNADFAAPTTNKRPMSVAFIPSARPNYFLR</sequence>
<evidence type="ECO:0000313" key="2">
    <source>
        <dbReference type="EMBL" id="KAG2222734.1"/>
    </source>
</evidence>
<feature type="compositionally biased region" description="Low complexity" evidence="1">
    <location>
        <begin position="216"/>
        <end position="225"/>
    </location>
</feature>
<feature type="compositionally biased region" description="Low complexity" evidence="1">
    <location>
        <begin position="93"/>
        <end position="107"/>
    </location>
</feature>
<dbReference type="EMBL" id="JAEPRB010000076">
    <property type="protein sequence ID" value="KAG2222734.1"/>
    <property type="molecule type" value="Genomic_DNA"/>
</dbReference>
<dbReference type="AlphaFoldDB" id="A0A8H7S381"/>
<gene>
    <name evidence="2" type="ORF">INT45_011222</name>
</gene>
<comment type="caution">
    <text evidence="2">The sequence shown here is derived from an EMBL/GenBank/DDBJ whole genome shotgun (WGS) entry which is preliminary data.</text>
</comment>
<protein>
    <submittedName>
        <fullName evidence="2">Uncharacterized protein</fullName>
    </submittedName>
</protein>
<keyword evidence="3" id="KW-1185">Reference proteome</keyword>
<feature type="region of interest" description="Disordered" evidence="1">
    <location>
        <begin position="55"/>
        <end position="113"/>
    </location>
</feature>
<proteinExistence type="predicted"/>
<organism evidence="2 3">
    <name type="scientific">Circinella minor</name>
    <dbReference type="NCBI Taxonomy" id="1195481"/>
    <lineage>
        <taxon>Eukaryota</taxon>
        <taxon>Fungi</taxon>
        <taxon>Fungi incertae sedis</taxon>
        <taxon>Mucoromycota</taxon>
        <taxon>Mucoromycotina</taxon>
        <taxon>Mucoromycetes</taxon>
        <taxon>Mucorales</taxon>
        <taxon>Lichtheimiaceae</taxon>
        <taxon>Circinella</taxon>
    </lineage>
</organism>
<reference evidence="2 3" key="1">
    <citation type="submission" date="2020-12" db="EMBL/GenBank/DDBJ databases">
        <title>Metabolic potential, ecology and presence of endohyphal bacteria is reflected in genomic diversity of Mucoromycotina.</title>
        <authorList>
            <person name="Muszewska A."/>
            <person name="Okrasinska A."/>
            <person name="Steczkiewicz K."/>
            <person name="Drgas O."/>
            <person name="Orlowska M."/>
            <person name="Perlinska-Lenart U."/>
            <person name="Aleksandrzak-Piekarczyk T."/>
            <person name="Szatraj K."/>
            <person name="Zielenkiewicz U."/>
            <person name="Pilsyk S."/>
            <person name="Malc E."/>
            <person name="Mieczkowski P."/>
            <person name="Kruszewska J.S."/>
            <person name="Biernat P."/>
            <person name="Pawlowska J."/>
        </authorList>
    </citation>
    <scope>NUCLEOTIDE SEQUENCE [LARGE SCALE GENOMIC DNA]</scope>
    <source>
        <strain evidence="2 3">CBS 142.35</strain>
    </source>
</reference>
<dbReference type="Proteomes" id="UP000646827">
    <property type="component" value="Unassembled WGS sequence"/>
</dbReference>
<feature type="region of interest" description="Disordered" evidence="1">
    <location>
        <begin position="214"/>
        <end position="319"/>
    </location>
</feature>
<evidence type="ECO:0000256" key="1">
    <source>
        <dbReference type="SAM" id="MobiDB-lite"/>
    </source>
</evidence>